<keyword evidence="1" id="KW-0732">Signal</keyword>
<gene>
    <name evidence="2" type="ORF">GO499_01570</name>
</gene>
<evidence type="ECO:0000256" key="1">
    <source>
        <dbReference type="SAM" id="SignalP"/>
    </source>
</evidence>
<reference evidence="2 3" key="1">
    <citation type="submission" date="2019-12" db="EMBL/GenBank/DDBJ databases">
        <title>Complete genome sequence of Algicella marina strain 9Alg 56(T) isolated from the red alga Tichocarpus crinitus.</title>
        <authorList>
            <person name="Kim S.-G."/>
            <person name="Nedashkovskaya O.I."/>
        </authorList>
    </citation>
    <scope>NUCLEOTIDE SEQUENCE [LARGE SCALE GENOMIC DNA]</scope>
    <source>
        <strain evidence="2 3">9Alg 56</strain>
    </source>
</reference>
<evidence type="ECO:0000313" key="3">
    <source>
        <dbReference type="Proteomes" id="UP000464495"/>
    </source>
</evidence>
<name>A0A6P1SWU9_9RHOB</name>
<feature type="chain" id="PRO_5026877333" evidence="1">
    <location>
        <begin position="23"/>
        <end position="108"/>
    </location>
</feature>
<organism evidence="2 3">
    <name type="scientific">Algicella marina</name>
    <dbReference type="NCBI Taxonomy" id="2683284"/>
    <lineage>
        <taxon>Bacteria</taxon>
        <taxon>Pseudomonadati</taxon>
        <taxon>Pseudomonadota</taxon>
        <taxon>Alphaproteobacteria</taxon>
        <taxon>Rhodobacterales</taxon>
        <taxon>Paracoccaceae</taxon>
        <taxon>Algicella</taxon>
    </lineage>
</organism>
<dbReference type="AlphaFoldDB" id="A0A6P1SWU9"/>
<protein>
    <submittedName>
        <fullName evidence="2">Uncharacterized protein</fullName>
    </submittedName>
</protein>
<dbReference type="KEGG" id="amaq:GO499_01570"/>
<evidence type="ECO:0000313" key="2">
    <source>
        <dbReference type="EMBL" id="QHQ33961.1"/>
    </source>
</evidence>
<keyword evidence="3" id="KW-1185">Reference proteome</keyword>
<dbReference type="Proteomes" id="UP000464495">
    <property type="component" value="Chromosome"/>
</dbReference>
<accession>A0A6P1SWU9</accession>
<feature type="signal peptide" evidence="1">
    <location>
        <begin position="1"/>
        <end position="22"/>
    </location>
</feature>
<sequence length="108" mass="11405">MRAVLIVVAAAGLLAHTAAALAAGAEVCTADENNRFTAECLRLAQETSYARGYTDACSHAKGTIAIREGALRRCYPAYGGNPNFSLFSDTGPAGSYLYVPPELELYSQ</sequence>
<proteinExistence type="predicted"/>
<dbReference type="EMBL" id="CP046620">
    <property type="protein sequence ID" value="QHQ33961.1"/>
    <property type="molecule type" value="Genomic_DNA"/>
</dbReference>
<dbReference type="RefSeq" id="WP_161860533.1">
    <property type="nucleotide sequence ID" value="NZ_CP046620.1"/>
</dbReference>